<evidence type="ECO:0000313" key="2">
    <source>
        <dbReference type="EMBL" id="VTJ58581.1"/>
    </source>
</evidence>
<proteinExistence type="predicted"/>
<evidence type="ECO:0000256" key="1">
    <source>
        <dbReference type="SAM" id="MobiDB-lite"/>
    </source>
</evidence>
<feature type="region of interest" description="Disordered" evidence="1">
    <location>
        <begin position="1"/>
        <end position="143"/>
    </location>
</feature>
<feature type="region of interest" description="Disordered" evidence="1">
    <location>
        <begin position="260"/>
        <end position="326"/>
    </location>
</feature>
<keyword evidence="3" id="KW-1185">Reference proteome</keyword>
<gene>
    <name evidence="2" type="ORF">MONAX_5E045839</name>
</gene>
<feature type="region of interest" description="Disordered" evidence="1">
    <location>
        <begin position="405"/>
        <end position="519"/>
    </location>
</feature>
<accession>A0A5E4APC3</accession>
<organism evidence="2 3">
    <name type="scientific">Marmota monax</name>
    <name type="common">Woodchuck</name>
    <dbReference type="NCBI Taxonomy" id="9995"/>
    <lineage>
        <taxon>Eukaryota</taxon>
        <taxon>Metazoa</taxon>
        <taxon>Chordata</taxon>
        <taxon>Craniata</taxon>
        <taxon>Vertebrata</taxon>
        <taxon>Euteleostomi</taxon>
        <taxon>Mammalia</taxon>
        <taxon>Eutheria</taxon>
        <taxon>Euarchontoglires</taxon>
        <taxon>Glires</taxon>
        <taxon>Rodentia</taxon>
        <taxon>Sciuromorpha</taxon>
        <taxon>Sciuridae</taxon>
        <taxon>Xerinae</taxon>
        <taxon>Marmotini</taxon>
        <taxon>Marmota</taxon>
    </lineage>
</organism>
<feature type="compositionally biased region" description="Basic and acidic residues" evidence="1">
    <location>
        <begin position="427"/>
        <end position="445"/>
    </location>
</feature>
<reference evidence="2" key="1">
    <citation type="submission" date="2019-04" db="EMBL/GenBank/DDBJ databases">
        <authorList>
            <person name="Alioto T."/>
            <person name="Alioto T."/>
        </authorList>
    </citation>
    <scope>NUCLEOTIDE SEQUENCE [LARGE SCALE GENOMIC DNA]</scope>
</reference>
<protein>
    <submittedName>
        <fullName evidence="2">Uncharacterized protein</fullName>
    </submittedName>
</protein>
<name>A0A5E4APC3_MARMO</name>
<feature type="compositionally biased region" description="Pro residues" evidence="1">
    <location>
        <begin position="308"/>
        <end position="319"/>
    </location>
</feature>
<evidence type="ECO:0000313" key="3">
    <source>
        <dbReference type="Proteomes" id="UP000335636"/>
    </source>
</evidence>
<dbReference type="AlphaFoldDB" id="A0A5E4APC3"/>
<sequence length="519" mass="54539">MMKERLSGPWRGGAVPRRLPRAVLEPPEPHPGPSSALRPPRRSQHLERPTLPCEPEPGGGTGPGPCPGHQHLPGHTPWSPKVGRPVGLRPSPPKKKKSLPKLCNEWGADTKEQPLLGPPKKTAGLPSPQQGKHSRGPGPLRAGVRVGHSIWDWWSCSKGPSPLAPSPSPQLPAQKPRERALGTLGPGRMTNRLMTGGACDQPRGLAPVFAPSSLPGDRGAQPVGRAFHHTAAEAEPGCGGLGSGSTRVVRGCLMEQLHKGGPVDRPVSPFHPRASRGIPAAGTHKPRLSASPGRGGICSPDALRGAPGAPPPRDQPQPSSPCRGQVSSAMQTAWLISAVWAKYGAAPVACPPKTDPVPVTPGLRTPTSAKNKDLILRPGRPPWVPGLSTSTHEWNNFLQVPVTAAHPGQPARSSWRTFQSPPPSSLEPRERSTRLGGTERPHPGLDRAPPGAHMHPSESPRLMASAFSSSGPRSTIFPGGCGLRWSRGVDGLHGPSSLSTPTMDPPPTLPLDTAHNSNS</sequence>
<comment type="caution">
    <text evidence="2">The sequence shown here is derived from an EMBL/GenBank/DDBJ whole genome shotgun (WGS) entry which is preliminary data.</text>
</comment>
<dbReference type="EMBL" id="CABDUW010000104">
    <property type="protein sequence ID" value="VTJ58581.1"/>
    <property type="molecule type" value="Genomic_DNA"/>
</dbReference>
<feature type="region of interest" description="Disordered" evidence="1">
    <location>
        <begin position="357"/>
        <end position="381"/>
    </location>
</feature>
<dbReference type="Proteomes" id="UP000335636">
    <property type="component" value="Unassembled WGS sequence"/>
</dbReference>